<feature type="compositionally biased region" description="Low complexity" evidence="1">
    <location>
        <begin position="56"/>
        <end position="78"/>
    </location>
</feature>
<proteinExistence type="predicted"/>
<sequence>MKQVHFVVCAVAALTVIAGASGCGEDSGNQSAHPSSTVASTTSAQVVAPPSEIVESTRAAASSTTRATSTASRTTSAAPDEPVEDVDCGPVTDAVGGTRTVIAVGSPEGRPGCTEAINVASTYVTTIQPSDELDVDGWDCHAQPDPAVPSICEKDGLTIALRAN</sequence>
<dbReference type="PROSITE" id="PS51257">
    <property type="entry name" value="PROKAR_LIPOPROTEIN"/>
    <property type="match status" value="1"/>
</dbReference>
<protein>
    <recommendedName>
        <fullName evidence="5">Subtilisin inhibitor-like</fullName>
    </recommendedName>
</protein>
<feature type="chain" id="PRO_5020706133" description="Subtilisin inhibitor-like" evidence="2">
    <location>
        <begin position="21"/>
        <end position="164"/>
    </location>
</feature>
<dbReference type="EMBL" id="SNXK01000001">
    <property type="protein sequence ID" value="TDP43253.1"/>
    <property type="molecule type" value="Genomic_DNA"/>
</dbReference>
<gene>
    <name evidence="3" type="ORF">DFR75_1012375</name>
</gene>
<feature type="compositionally biased region" description="Low complexity" evidence="1">
    <location>
        <begin position="35"/>
        <end position="48"/>
    </location>
</feature>
<evidence type="ECO:0000313" key="4">
    <source>
        <dbReference type="Proteomes" id="UP000295087"/>
    </source>
</evidence>
<keyword evidence="2" id="KW-0732">Signal</keyword>
<comment type="caution">
    <text evidence="3">The sequence shown here is derived from an EMBL/GenBank/DDBJ whole genome shotgun (WGS) entry which is preliminary data.</text>
</comment>
<dbReference type="AlphaFoldDB" id="A0A4R6PXX0"/>
<feature type="region of interest" description="Disordered" evidence="1">
    <location>
        <begin position="23"/>
        <end position="87"/>
    </location>
</feature>
<dbReference type="Proteomes" id="UP000295087">
    <property type="component" value="Unassembled WGS sequence"/>
</dbReference>
<feature type="signal peptide" evidence="2">
    <location>
        <begin position="1"/>
        <end position="20"/>
    </location>
</feature>
<keyword evidence="4" id="KW-1185">Reference proteome</keyword>
<reference evidence="3 4" key="1">
    <citation type="submission" date="2019-03" db="EMBL/GenBank/DDBJ databases">
        <title>Genomic Encyclopedia of Type Strains, Phase IV (KMG-IV): sequencing the most valuable type-strain genomes for metagenomic binning, comparative biology and taxonomic classification.</title>
        <authorList>
            <person name="Goeker M."/>
        </authorList>
    </citation>
    <scope>NUCLEOTIDE SEQUENCE [LARGE SCALE GENOMIC DNA]</scope>
    <source>
        <strain evidence="3 4">DSM 44496</strain>
    </source>
</reference>
<dbReference type="RefSeq" id="WP_133733885.1">
    <property type="nucleotide sequence ID" value="NZ_JBHXPO010000002.1"/>
</dbReference>
<evidence type="ECO:0000256" key="1">
    <source>
        <dbReference type="SAM" id="MobiDB-lite"/>
    </source>
</evidence>
<accession>A0A4R6PXX0</accession>
<evidence type="ECO:0000256" key="2">
    <source>
        <dbReference type="SAM" id="SignalP"/>
    </source>
</evidence>
<organism evidence="3 4">
    <name type="scientific">Nocardia ignorata</name>
    <dbReference type="NCBI Taxonomy" id="145285"/>
    <lineage>
        <taxon>Bacteria</taxon>
        <taxon>Bacillati</taxon>
        <taxon>Actinomycetota</taxon>
        <taxon>Actinomycetes</taxon>
        <taxon>Mycobacteriales</taxon>
        <taxon>Nocardiaceae</taxon>
        <taxon>Nocardia</taxon>
    </lineage>
</organism>
<evidence type="ECO:0000313" key="3">
    <source>
        <dbReference type="EMBL" id="TDP43253.1"/>
    </source>
</evidence>
<evidence type="ECO:0008006" key="5">
    <source>
        <dbReference type="Google" id="ProtNLM"/>
    </source>
</evidence>
<name>A0A4R6PXX0_NOCIG</name>